<evidence type="ECO:0000313" key="3">
    <source>
        <dbReference type="Proteomes" id="UP000594637"/>
    </source>
</evidence>
<keyword evidence="1" id="KW-1133">Transmembrane helix</keyword>
<reference evidence="2 3" key="1">
    <citation type="submission" date="2020-11" db="EMBL/GenBank/DDBJ databases">
        <title>Actinomyces sp. ZJ750.</title>
        <authorList>
            <person name="Zhou J."/>
        </authorList>
    </citation>
    <scope>NUCLEOTIDE SEQUENCE [LARGE SCALE GENOMIC DNA]</scope>
    <source>
        <strain evidence="2 3">ZJ750</strain>
    </source>
</reference>
<evidence type="ECO:0000313" key="2">
    <source>
        <dbReference type="EMBL" id="QPL06222.1"/>
    </source>
</evidence>
<evidence type="ECO:0000256" key="1">
    <source>
        <dbReference type="SAM" id="Phobius"/>
    </source>
</evidence>
<keyword evidence="1" id="KW-0812">Transmembrane</keyword>
<dbReference type="Proteomes" id="UP000594637">
    <property type="component" value="Chromosome"/>
</dbReference>
<dbReference type="KEGG" id="arep:ID810_04745"/>
<organism evidence="2 3">
    <name type="scientific">Actinomyces respiraculi</name>
    <dbReference type="NCBI Taxonomy" id="2744574"/>
    <lineage>
        <taxon>Bacteria</taxon>
        <taxon>Bacillati</taxon>
        <taxon>Actinomycetota</taxon>
        <taxon>Actinomycetes</taxon>
        <taxon>Actinomycetales</taxon>
        <taxon>Actinomycetaceae</taxon>
        <taxon>Actinomyces</taxon>
    </lineage>
</organism>
<dbReference type="EMBL" id="CP063989">
    <property type="protein sequence ID" value="QPL06222.1"/>
    <property type="molecule type" value="Genomic_DNA"/>
</dbReference>
<proteinExistence type="predicted"/>
<dbReference type="RefSeq" id="WP_166857647.1">
    <property type="nucleotide sequence ID" value="NZ_CP063989.1"/>
</dbReference>
<name>A0A7T0LMB0_9ACTO</name>
<sequence>MAAALLSIRGVPSRLSGGVGGLAALGGPLTLAVGLGTAALAPGYAVFAAQAVAAALASWALLHLALASWSASRYTVRTNQGADLTDLSNTINSPAGTEE</sequence>
<protein>
    <submittedName>
        <fullName evidence="2">Uncharacterized protein</fullName>
    </submittedName>
</protein>
<feature type="transmembrane region" description="Helical" evidence="1">
    <location>
        <begin position="21"/>
        <end position="41"/>
    </location>
</feature>
<keyword evidence="3" id="KW-1185">Reference proteome</keyword>
<feature type="transmembrane region" description="Helical" evidence="1">
    <location>
        <begin position="47"/>
        <end position="67"/>
    </location>
</feature>
<keyword evidence="1" id="KW-0472">Membrane</keyword>
<dbReference type="AlphaFoldDB" id="A0A7T0LMB0"/>
<accession>A0A7T0LMB0</accession>
<gene>
    <name evidence="2" type="ORF">ID810_04745</name>
</gene>